<dbReference type="EMBL" id="KN832006">
    <property type="protein sequence ID" value="KIN99345.1"/>
    <property type="molecule type" value="Genomic_DNA"/>
</dbReference>
<proteinExistence type="predicted"/>
<dbReference type="OrthoDB" id="2692562at2759"/>
<protein>
    <recommendedName>
        <fullName evidence="2">DUF6532 domain-containing protein</fullName>
    </recommendedName>
</protein>
<keyword evidence="4" id="KW-1185">Reference proteome</keyword>
<evidence type="ECO:0000256" key="1">
    <source>
        <dbReference type="SAM" id="MobiDB-lite"/>
    </source>
</evidence>
<feature type="region of interest" description="Disordered" evidence="1">
    <location>
        <begin position="186"/>
        <end position="250"/>
    </location>
</feature>
<feature type="compositionally biased region" description="Low complexity" evidence="1">
    <location>
        <begin position="218"/>
        <end position="231"/>
    </location>
</feature>
<accession>A0A0C3NVC5</accession>
<dbReference type="STRING" id="870435.A0A0C3NVC5"/>
<evidence type="ECO:0000313" key="3">
    <source>
        <dbReference type="EMBL" id="KIN99345.1"/>
    </source>
</evidence>
<feature type="compositionally biased region" description="Polar residues" evidence="1">
    <location>
        <begin position="200"/>
        <end position="210"/>
    </location>
</feature>
<evidence type="ECO:0000259" key="2">
    <source>
        <dbReference type="Pfam" id="PF20149"/>
    </source>
</evidence>
<reference evidence="3 4" key="1">
    <citation type="submission" date="2014-04" db="EMBL/GenBank/DDBJ databases">
        <authorList>
            <consortium name="DOE Joint Genome Institute"/>
            <person name="Kuo A."/>
            <person name="Kohler A."/>
            <person name="Costa M.D."/>
            <person name="Nagy L.G."/>
            <person name="Floudas D."/>
            <person name="Copeland A."/>
            <person name="Barry K.W."/>
            <person name="Cichocki N."/>
            <person name="Veneault-Fourrey C."/>
            <person name="LaButti K."/>
            <person name="Lindquist E.A."/>
            <person name="Lipzen A."/>
            <person name="Lundell T."/>
            <person name="Morin E."/>
            <person name="Murat C."/>
            <person name="Sun H."/>
            <person name="Tunlid A."/>
            <person name="Henrissat B."/>
            <person name="Grigoriev I.V."/>
            <person name="Hibbett D.S."/>
            <person name="Martin F."/>
            <person name="Nordberg H.P."/>
            <person name="Cantor M.N."/>
            <person name="Hua S.X."/>
        </authorList>
    </citation>
    <scope>NUCLEOTIDE SEQUENCE [LARGE SCALE GENOMIC DNA]</scope>
    <source>
        <strain evidence="3 4">Marx 270</strain>
    </source>
</reference>
<dbReference type="Pfam" id="PF20149">
    <property type="entry name" value="DUF6532"/>
    <property type="match status" value="1"/>
</dbReference>
<dbReference type="InterPro" id="IPR045341">
    <property type="entry name" value="DUF6532"/>
</dbReference>
<sequence>MSPSKAACRNKSSPYLIPQWILEVEPFYTGRALTDPKPPAYYCDTSTHPYPCEDNLDVEQLIPILPKDVVRDTVKAQYADCEVTRHCVLTVTWELERQERWKSFYSRSLKFFEEQNRVSQKGLEFWRKWCKDQGLDVHPQEQETTQRLLEMESTMLEHLQRRFRNSENTAVSIGVFDPKDLLQPWAAPSGNLSDTDRSSNSDPKISTTDKLPSPASPLGNLSDSGSDDSNLVVPSSDRSEVPYSSELEPPSKSMISTLTLAMRLMVGRQGHKDILKPGRGSQLNPCLLPNATQLGIQSEFTQNPIPMYTKHIQNYAGALHGTELCARAESINPTQPADPWCGPELHGYAVSMPTQSMVPANYGVQPRFQPPQSLTHPTPYPLEAIRNVPAFTALHSVEVEHGQFMQGASDVEITGPPHERALQGTNLPPAELPTAEVVTQVGTTLPARSAINATVRKQILADAKTHFRCEILTSSPFPSQGVSNDLARQSVDAAIHTHLGDSRYWIIDDIRGEKALSKIVSSGNVLRSSFKAAARLLVPVAYSLTPGISSIPLQSANILVHYSQQATNLLDNYNFMYEQIQDGAREFGHQALIELLLTMLWAQPGERFTIQLNNNTFTRLLALSGAAIVSTLREYKSGRYVAVEFSERNIGADFEAIQGFVETVHQEIPSRFSLLHLQL</sequence>
<dbReference type="Proteomes" id="UP000054217">
    <property type="component" value="Unassembled WGS sequence"/>
</dbReference>
<feature type="domain" description="DUF6532" evidence="2">
    <location>
        <begin position="463"/>
        <end position="662"/>
    </location>
</feature>
<name>A0A0C3NVC5_PISTI</name>
<gene>
    <name evidence="3" type="ORF">M404DRAFT_10421</name>
</gene>
<dbReference type="AlphaFoldDB" id="A0A0C3NVC5"/>
<dbReference type="InParanoid" id="A0A0C3NVC5"/>
<reference evidence="4" key="2">
    <citation type="submission" date="2015-01" db="EMBL/GenBank/DDBJ databases">
        <title>Evolutionary Origins and Diversification of the Mycorrhizal Mutualists.</title>
        <authorList>
            <consortium name="DOE Joint Genome Institute"/>
            <consortium name="Mycorrhizal Genomics Consortium"/>
            <person name="Kohler A."/>
            <person name="Kuo A."/>
            <person name="Nagy L.G."/>
            <person name="Floudas D."/>
            <person name="Copeland A."/>
            <person name="Barry K.W."/>
            <person name="Cichocki N."/>
            <person name="Veneault-Fourrey C."/>
            <person name="LaButti K."/>
            <person name="Lindquist E.A."/>
            <person name="Lipzen A."/>
            <person name="Lundell T."/>
            <person name="Morin E."/>
            <person name="Murat C."/>
            <person name="Riley R."/>
            <person name="Ohm R."/>
            <person name="Sun H."/>
            <person name="Tunlid A."/>
            <person name="Henrissat B."/>
            <person name="Grigoriev I.V."/>
            <person name="Hibbett D.S."/>
            <person name="Martin F."/>
        </authorList>
    </citation>
    <scope>NUCLEOTIDE SEQUENCE [LARGE SCALE GENOMIC DNA]</scope>
    <source>
        <strain evidence="4">Marx 270</strain>
    </source>
</reference>
<evidence type="ECO:0000313" key="4">
    <source>
        <dbReference type="Proteomes" id="UP000054217"/>
    </source>
</evidence>
<organism evidence="3 4">
    <name type="scientific">Pisolithus tinctorius Marx 270</name>
    <dbReference type="NCBI Taxonomy" id="870435"/>
    <lineage>
        <taxon>Eukaryota</taxon>
        <taxon>Fungi</taxon>
        <taxon>Dikarya</taxon>
        <taxon>Basidiomycota</taxon>
        <taxon>Agaricomycotina</taxon>
        <taxon>Agaricomycetes</taxon>
        <taxon>Agaricomycetidae</taxon>
        <taxon>Boletales</taxon>
        <taxon>Sclerodermatineae</taxon>
        <taxon>Pisolithaceae</taxon>
        <taxon>Pisolithus</taxon>
    </lineage>
</organism>
<dbReference type="HOGENOM" id="CLU_448467_0_0_1"/>